<dbReference type="PANTHER" id="PTHR35788">
    <property type="entry name" value="EXPORTED PROTEIN-RELATED"/>
    <property type="match status" value="1"/>
</dbReference>
<evidence type="ECO:0000313" key="1">
    <source>
        <dbReference type="EMBL" id="WDA60262.1"/>
    </source>
</evidence>
<evidence type="ECO:0000313" key="2">
    <source>
        <dbReference type="Proteomes" id="UP001217044"/>
    </source>
</evidence>
<dbReference type="Proteomes" id="UP001217044">
    <property type="component" value="Plasmid pDATS01"/>
</dbReference>
<sequence length="411" mass="44165">MPTLPDRLSRSARPPVRPAHTLPALLLLLLCLTAGTVASAAAPAGGGTLPVRWSVPEPRLTGERLERPLLHRSDSLTLSRAALDAARRGSLEGLRPQLSALYRRVEARTPRDVRFTAVGGQWQAQARTGWQVDREASERALLNVLRAGDNGAAWPLTVKLQAPARSVAWAQRQQMTLLATGTSGFAGSPSFRVQNIRVGASRVHGVWVEPGAELNFNALIGPVSAARGFAPGYVISGGSLSVEDGGGLCQVSTTVFRAAFRAGLPITERHAHSYQVGYYGQPGVDAAVYAPSKNLRWRNDTPGPLLVQAQWDLTGERLMVHLFGQDDGRRVSISAPAVRDARPAPEPTFLPDAALKPGEAKRIDMPSAGAQVRVTRQVKLPGGQVRRDEVNSRYRAWGGVFAVPPGDERLN</sequence>
<keyword evidence="1" id="KW-0614">Plasmid</keyword>
<geneLocation type="plasmid" evidence="1 2">
    <name>pDATS01</name>
</geneLocation>
<dbReference type="Pfam" id="PF04294">
    <property type="entry name" value="VanW"/>
    <property type="match status" value="1"/>
</dbReference>
<dbReference type="InterPro" id="IPR052913">
    <property type="entry name" value="Glycopeptide_resist_protein"/>
</dbReference>
<dbReference type="PANTHER" id="PTHR35788:SF1">
    <property type="entry name" value="EXPORTED PROTEIN"/>
    <property type="match status" value="1"/>
</dbReference>
<proteinExistence type="predicted"/>
<name>A0ABY7V812_9DEIO</name>
<organism evidence="1 2">
    <name type="scientific">Deinococcus aquaticus</name>
    <dbReference type="NCBI Taxonomy" id="328692"/>
    <lineage>
        <taxon>Bacteria</taxon>
        <taxon>Thermotogati</taxon>
        <taxon>Deinococcota</taxon>
        <taxon>Deinococci</taxon>
        <taxon>Deinococcales</taxon>
        <taxon>Deinococcaceae</taxon>
        <taxon>Deinococcus</taxon>
    </lineage>
</organism>
<dbReference type="InterPro" id="IPR007391">
    <property type="entry name" value="Vancomycin_resist_VanW"/>
</dbReference>
<dbReference type="EMBL" id="CP115166">
    <property type="protein sequence ID" value="WDA60262.1"/>
    <property type="molecule type" value="Genomic_DNA"/>
</dbReference>
<gene>
    <name evidence="1" type="ORF">M8445_16340</name>
</gene>
<accession>A0ABY7V812</accession>
<protein>
    <submittedName>
        <fullName evidence="1">VanW family protein</fullName>
    </submittedName>
</protein>
<reference evidence="1 2" key="1">
    <citation type="submission" date="2022-12" db="EMBL/GenBank/DDBJ databases">
        <title>Genome Sequence of Deinococcus aquaticus Type Strain PB314.</title>
        <authorList>
            <person name="Albert C."/>
            <person name="Hill J."/>
            <person name="Boren L."/>
            <person name="Scholz-Ng S."/>
            <person name="Fatema N."/>
            <person name="Grosso R."/>
            <person name="Soboslay E."/>
            <person name="Tuohy J."/>
        </authorList>
    </citation>
    <scope>NUCLEOTIDE SEQUENCE [LARGE SCALE GENOMIC DNA]</scope>
    <source>
        <strain evidence="1 2">PB-314</strain>
        <plasmid evidence="1 2">pDATS01</plasmid>
    </source>
</reference>
<dbReference type="RefSeq" id="WP_273991044.1">
    <property type="nucleotide sequence ID" value="NZ_BAABQT010000004.1"/>
</dbReference>
<keyword evidence="2" id="KW-1185">Reference proteome</keyword>